<protein>
    <submittedName>
        <fullName evidence="2">Uncharacterized protein</fullName>
    </submittedName>
</protein>
<feature type="compositionally biased region" description="Polar residues" evidence="1">
    <location>
        <begin position="157"/>
        <end position="169"/>
    </location>
</feature>
<dbReference type="EMBL" id="JAEHOC010000060">
    <property type="protein sequence ID" value="KAG2424921.1"/>
    <property type="molecule type" value="Genomic_DNA"/>
</dbReference>
<evidence type="ECO:0000313" key="3">
    <source>
        <dbReference type="EMBL" id="KAG2424921.1"/>
    </source>
</evidence>
<feature type="region of interest" description="Disordered" evidence="1">
    <location>
        <begin position="146"/>
        <end position="200"/>
    </location>
</feature>
<organism evidence="2 4">
    <name type="scientific">Chlamydomonas incerta</name>
    <dbReference type="NCBI Taxonomy" id="51695"/>
    <lineage>
        <taxon>Eukaryota</taxon>
        <taxon>Viridiplantae</taxon>
        <taxon>Chlorophyta</taxon>
        <taxon>core chlorophytes</taxon>
        <taxon>Chlorophyceae</taxon>
        <taxon>CS clade</taxon>
        <taxon>Chlamydomonadales</taxon>
        <taxon>Chlamydomonadaceae</taxon>
        <taxon>Chlamydomonas</taxon>
    </lineage>
</organism>
<keyword evidence="4" id="KW-1185">Reference proteome</keyword>
<feature type="compositionally biased region" description="Basic and acidic residues" evidence="1">
    <location>
        <begin position="146"/>
        <end position="155"/>
    </location>
</feature>
<evidence type="ECO:0000313" key="2">
    <source>
        <dbReference type="EMBL" id="KAG2424915.1"/>
    </source>
</evidence>
<dbReference type="Proteomes" id="UP000650467">
    <property type="component" value="Unassembled WGS sequence"/>
</dbReference>
<gene>
    <name evidence="2" type="ORF">HXX76_014073</name>
    <name evidence="3" type="ORF">HXX76_014079</name>
</gene>
<comment type="caution">
    <text evidence="2">The sequence shown here is derived from an EMBL/GenBank/DDBJ whole genome shotgun (WGS) entry which is preliminary data.</text>
</comment>
<dbReference type="EMBL" id="JAEHOC010000060">
    <property type="protein sequence ID" value="KAG2424915.1"/>
    <property type="molecule type" value="Genomic_DNA"/>
</dbReference>
<name>A0A835VRC0_CHLIN</name>
<dbReference type="AlphaFoldDB" id="A0A835VRC0"/>
<evidence type="ECO:0000256" key="1">
    <source>
        <dbReference type="SAM" id="MobiDB-lite"/>
    </source>
</evidence>
<proteinExistence type="predicted"/>
<reference evidence="2" key="1">
    <citation type="journal article" date="2020" name="bioRxiv">
        <title>Comparative genomics of Chlamydomonas.</title>
        <authorList>
            <person name="Craig R.J."/>
            <person name="Hasan A.R."/>
            <person name="Ness R.W."/>
            <person name="Keightley P.D."/>
        </authorList>
    </citation>
    <scope>NUCLEOTIDE SEQUENCE</scope>
    <source>
        <strain evidence="2">SAG 7.73</strain>
    </source>
</reference>
<sequence length="200" mass="22535">MGANQSTDAAGSSARALETGEIPMKPGTTYLEVVSNPRYRDVAFTLRQLDPEQRALFQSEVARVLQLKDAIYRYQMLADRLKADITRKNVDRLGRVVGAYQDSLLNHMHAHLICRQLSTQLFASVNLYTDTAYRILSQMQHGLDKSKDAADEKAKQSQRLLQERVTQFSRDADGFRRGFARAMPRGGPNRPPDPLRLGLS</sequence>
<evidence type="ECO:0000313" key="4">
    <source>
        <dbReference type="Proteomes" id="UP000650467"/>
    </source>
</evidence>
<accession>A0A835VRC0</accession>